<dbReference type="Proteomes" id="UP000830671">
    <property type="component" value="Chromosome 1"/>
</dbReference>
<evidence type="ECO:0000313" key="3">
    <source>
        <dbReference type="EMBL" id="UQC73825.1"/>
    </source>
</evidence>
<reference evidence="3" key="1">
    <citation type="journal article" date="2021" name="Mol. Plant Microbe Interact.">
        <title>Complete Genome Sequence of the Plant-Pathogenic Fungus Colletotrichum lupini.</title>
        <authorList>
            <person name="Baroncelli R."/>
            <person name="Pensec F."/>
            <person name="Da Lio D."/>
            <person name="Boufleur T."/>
            <person name="Vicente I."/>
            <person name="Sarrocco S."/>
            <person name="Picot A."/>
            <person name="Baraldi E."/>
            <person name="Sukno S."/>
            <person name="Thon M."/>
            <person name="Le Floch G."/>
        </authorList>
    </citation>
    <scope>NUCLEOTIDE SEQUENCE</scope>
    <source>
        <strain evidence="3">IMI 504893</strain>
    </source>
</reference>
<feature type="transmembrane region" description="Helical" evidence="2">
    <location>
        <begin position="288"/>
        <end position="309"/>
    </location>
</feature>
<protein>
    <submittedName>
        <fullName evidence="3">Uncharacterized protein</fullName>
    </submittedName>
</protein>
<feature type="region of interest" description="Disordered" evidence="1">
    <location>
        <begin position="345"/>
        <end position="372"/>
    </location>
</feature>
<name>A0A9Q8SB54_9PEZI</name>
<dbReference type="AlphaFoldDB" id="A0A9Q8SB54"/>
<feature type="region of interest" description="Disordered" evidence="1">
    <location>
        <begin position="526"/>
        <end position="593"/>
    </location>
</feature>
<evidence type="ECO:0000256" key="2">
    <source>
        <dbReference type="SAM" id="Phobius"/>
    </source>
</evidence>
<accession>A0A9Q8SB54</accession>
<feature type="compositionally biased region" description="Polar residues" evidence="1">
    <location>
        <begin position="545"/>
        <end position="555"/>
    </location>
</feature>
<feature type="compositionally biased region" description="Low complexity" evidence="1">
    <location>
        <begin position="580"/>
        <end position="593"/>
    </location>
</feature>
<keyword evidence="2" id="KW-0472">Membrane</keyword>
<proteinExistence type="predicted"/>
<keyword evidence="2" id="KW-0812">Transmembrane</keyword>
<dbReference type="RefSeq" id="XP_049135477.1">
    <property type="nucleotide sequence ID" value="XM_049279520.1"/>
</dbReference>
<keyword evidence="2" id="KW-1133">Transmembrane helix</keyword>
<dbReference type="EMBL" id="CP019471">
    <property type="protein sequence ID" value="UQC73825.1"/>
    <property type="molecule type" value="Genomic_DNA"/>
</dbReference>
<organism evidence="3 4">
    <name type="scientific">Colletotrichum lupini</name>
    <dbReference type="NCBI Taxonomy" id="145971"/>
    <lineage>
        <taxon>Eukaryota</taxon>
        <taxon>Fungi</taxon>
        <taxon>Dikarya</taxon>
        <taxon>Ascomycota</taxon>
        <taxon>Pezizomycotina</taxon>
        <taxon>Sordariomycetes</taxon>
        <taxon>Hypocreomycetidae</taxon>
        <taxon>Glomerellales</taxon>
        <taxon>Glomerellaceae</taxon>
        <taxon>Colletotrichum</taxon>
        <taxon>Colletotrichum acutatum species complex</taxon>
    </lineage>
</organism>
<gene>
    <name evidence="3" type="ORF">CLUP02_00472</name>
</gene>
<sequence>MSRVNKSHSYRLGLSYGCEMDARCLQQETASEGLRDTNNKSWQSIAYLHRIAISFYRNEEDPQRWAWFVKVRDDHDWRGAEYQGDEGTTAAVHVFLGQVPLNVTDIQHGGPNPKVASCRALLLVALFDEGQVMIASTRERYGQHQAGFAAQLRGLVGARQARARGLEEPFKMKSAQLGVAEYDFILLILERSVGELDGSQPGKELEKVAAQFNSLYLSLGIRIGNARERDGDGDTQTDVFGAHTPPVVTEAEMRLEGGTFSGAAGNWKRRVRRRFVRPDVLTGRSQSALFHIACLPLHYAFLFSFYLLIAEQLFICKVVHVLSIRVRVRVMLSLRHATELIPNPLKSEGTERPRGGVRGRRESESERGHGRAAAPTLTFFPRFHSFFAGPVPPIAMPTTYFSYSLFSAMLRIFVWIPTVHCWLVFLQRAVLSRVPFLVVPSSLVVPAVINHSRFLLTAPLTAGQNSSPAAEEQRNYLCIPFGGCFLTASSSSPPPLTHLYFALISITPSIQPQCCLILGQSKPSHSFPKKTLDRNTHTPILPSIPHTTTSSSQHTRNARPPPTTTTHTPTSSHPPPLPFPSTIIHPPSHPSPSSIPARLACSVLPVPPTLPARCGDAAKPHFHDWTFVALLILSTSLNHWPLAVRLPEFSCDRLPIRSHRLPCTIEHQLASTRLAKLQDKSTLNPAARTNLRDPPTIHQKSLEYQETNLDSRWVLLFRRAAPAILHRKTRPRTKQQRFFVTRETLNALEKEERGCSNIVSHHTSSTTDV</sequence>
<evidence type="ECO:0000256" key="1">
    <source>
        <dbReference type="SAM" id="MobiDB-lite"/>
    </source>
</evidence>
<feature type="transmembrane region" description="Helical" evidence="2">
    <location>
        <begin position="400"/>
        <end position="423"/>
    </location>
</feature>
<dbReference type="GeneID" id="73334530"/>
<dbReference type="KEGG" id="clup:CLUP02_00472"/>
<feature type="compositionally biased region" description="Basic and acidic residues" evidence="1">
    <location>
        <begin position="348"/>
        <end position="369"/>
    </location>
</feature>
<keyword evidence="4" id="KW-1185">Reference proteome</keyword>
<evidence type="ECO:0000313" key="4">
    <source>
        <dbReference type="Proteomes" id="UP000830671"/>
    </source>
</evidence>